<proteinExistence type="predicted"/>
<reference evidence="1 2" key="1">
    <citation type="submission" date="2021-04" db="EMBL/GenBank/DDBJ databases">
        <title>Genome analysis of Polyangium sp.</title>
        <authorList>
            <person name="Li Y."/>
            <person name="Wang J."/>
        </authorList>
    </citation>
    <scope>NUCLEOTIDE SEQUENCE [LARGE SCALE GENOMIC DNA]</scope>
    <source>
        <strain evidence="1 2">SDU14</strain>
    </source>
</reference>
<accession>A0A9X4AQT8</accession>
<dbReference type="PANTHER" id="PTHR40861:SF1">
    <property type="entry name" value="PHOSPHATIDATE PHOSPHATASE APP1 CATALYTIC DOMAIN-CONTAINING PROTEIN"/>
    <property type="match status" value="1"/>
</dbReference>
<dbReference type="EMBL" id="JAGTJJ010000003">
    <property type="protein sequence ID" value="MDC3980706.1"/>
    <property type="molecule type" value="Genomic_DNA"/>
</dbReference>
<evidence type="ECO:0008006" key="3">
    <source>
        <dbReference type="Google" id="ProtNLM"/>
    </source>
</evidence>
<evidence type="ECO:0000313" key="2">
    <source>
        <dbReference type="Proteomes" id="UP001151081"/>
    </source>
</evidence>
<sequence>MVPDDFDKAAADAKIATIERLLAGHTDRTEEARILDLLRGARPRELDHLLGRLPLKRLFSSIDDRVVGPDNRTPLFRLLCEERLADLSIPTRAALVFALQRGRTGSADEAAIGTILLGTRGAELTALKNAIDDGGDYRDLQQLIYRDLDDDLLRERLLEHFRVAAVPRADLKVLSDIDDTLYPNWKDTRYPRTKEPRPYPGVRAFYHELDLAFAPQDGLGDLTFLTARPGDRAGLGEGITRKHLTALGLPYAKVLTGDFGHIATHDLMADKKYGSFIEYRKLFPEYTFVFCGDSGQGDAIAGARMMEHPGGGMRAVFIHDVVNTNAEGRAAWRAKGVAFNDTYIGHALDAHLVGLLSLAALRRVADAALRDLRDVPFDDLTQREARWTEFRRDIERVNVLLSEDTRLSL</sequence>
<evidence type="ECO:0000313" key="1">
    <source>
        <dbReference type="EMBL" id="MDC3980706.1"/>
    </source>
</evidence>
<dbReference type="AlphaFoldDB" id="A0A9X4AQT8"/>
<organism evidence="1 2">
    <name type="scientific">Polyangium jinanense</name>
    <dbReference type="NCBI Taxonomy" id="2829994"/>
    <lineage>
        <taxon>Bacteria</taxon>
        <taxon>Pseudomonadati</taxon>
        <taxon>Myxococcota</taxon>
        <taxon>Polyangia</taxon>
        <taxon>Polyangiales</taxon>
        <taxon>Polyangiaceae</taxon>
        <taxon>Polyangium</taxon>
    </lineage>
</organism>
<dbReference type="RefSeq" id="WP_272419316.1">
    <property type="nucleotide sequence ID" value="NZ_JAGTJJ010000003.1"/>
</dbReference>
<dbReference type="PANTHER" id="PTHR40861">
    <property type="entry name" value="DUF2183 DOMAIN-CONTAINING PROTEIN"/>
    <property type="match status" value="1"/>
</dbReference>
<name>A0A9X4AQT8_9BACT</name>
<protein>
    <recommendedName>
        <fullName evidence="3">Phosphatidate phosphatase APP1 catalytic domain-containing protein</fullName>
    </recommendedName>
</protein>
<comment type="caution">
    <text evidence="1">The sequence shown here is derived from an EMBL/GenBank/DDBJ whole genome shotgun (WGS) entry which is preliminary data.</text>
</comment>
<keyword evidence="2" id="KW-1185">Reference proteome</keyword>
<gene>
    <name evidence="1" type="ORF">KEG57_09380</name>
</gene>
<dbReference type="Proteomes" id="UP001151081">
    <property type="component" value="Unassembled WGS sequence"/>
</dbReference>